<gene>
    <name evidence="2" type="ORF">G4D63_06920</name>
</gene>
<name>A0A6M0Q5E0_9BACI</name>
<keyword evidence="1" id="KW-0732">Signal</keyword>
<dbReference type="AlphaFoldDB" id="A0A6M0Q5E0"/>
<dbReference type="Proteomes" id="UP000481043">
    <property type="component" value="Unassembled WGS sequence"/>
</dbReference>
<organism evidence="2 3">
    <name type="scientific">Bacillus mesophilus</name>
    <dbReference type="NCBI Taxonomy" id="1808955"/>
    <lineage>
        <taxon>Bacteria</taxon>
        <taxon>Bacillati</taxon>
        <taxon>Bacillota</taxon>
        <taxon>Bacilli</taxon>
        <taxon>Bacillales</taxon>
        <taxon>Bacillaceae</taxon>
        <taxon>Bacillus</taxon>
    </lineage>
</organism>
<protein>
    <submittedName>
        <fullName evidence="2">DUF3221 domain-containing protein</fullName>
    </submittedName>
</protein>
<dbReference type="EMBL" id="JAAIWM010000002">
    <property type="protein sequence ID" value="NEY71474.1"/>
    <property type="molecule type" value="Genomic_DNA"/>
</dbReference>
<dbReference type="Gene3D" id="2.40.50.140">
    <property type="entry name" value="Nucleic acid-binding proteins"/>
    <property type="match status" value="1"/>
</dbReference>
<dbReference type="InterPro" id="IPR012340">
    <property type="entry name" value="NA-bd_OB-fold"/>
</dbReference>
<evidence type="ECO:0000313" key="3">
    <source>
        <dbReference type="Proteomes" id="UP000481043"/>
    </source>
</evidence>
<proteinExistence type="predicted"/>
<dbReference type="Pfam" id="PF11518">
    <property type="entry name" value="DUF3221"/>
    <property type="match status" value="1"/>
</dbReference>
<sequence>MMKRTCIGLMIGFFMFLASCAQDSTSGTNNDVKDITGYVMSVNEQIILVTEKTEGSQPNAAVYTITEETDIVSTEGEKLSKSDLSVGTQVEVWHTGVVQESFPTQATATKILVHTDEDAQRVAKGIHAAVQTLDPNLTWWVKSVEEVDSEYHVTFSELMGDTEPVVIKVDQNFQVIE</sequence>
<dbReference type="RefSeq" id="WP_163178925.1">
    <property type="nucleotide sequence ID" value="NZ_JAAIWM010000002.1"/>
</dbReference>
<accession>A0A6M0Q5E0</accession>
<keyword evidence="3" id="KW-1185">Reference proteome</keyword>
<evidence type="ECO:0000256" key="1">
    <source>
        <dbReference type="SAM" id="SignalP"/>
    </source>
</evidence>
<dbReference type="PROSITE" id="PS51257">
    <property type="entry name" value="PROKAR_LIPOPROTEIN"/>
    <property type="match status" value="1"/>
</dbReference>
<feature type="signal peptide" evidence="1">
    <location>
        <begin position="1"/>
        <end position="21"/>
    </location>
</feature>
<feature type="chain" id="PRO_5039059852" evidence="1">
    <location>
        <begin position="22"/>
        <end position="177"/>
    </location>
</feature>
<dbReference type="InterPro" id="IPR021598">
    <property type="entry name" value="DUF3221"/>
</dbReference>
<reference evidence="2 3" key="1">
    <citation type="submission" date="2020-02" db="EMBL/GenBank/DDBJ databases">
        <title>Bacillus aquiflavi sp. nov., isolated from yellow water of strong flavor Chinese baijiu in Yibin region of China.</title>
        <authorList>
            <person name="Xie J."/>
        </authorList>
    </citation>
    <scope>NUCLEOTIDE SEQUENCE [LARGE SCALE GENOMIC DNA]</scope>
    <source>
        <strain evidence="2 3">SA4</strain>
    </source>
</reference>
<evidence type="ECO:0000313" key="2">
    <source>
        <dbReference type="EMBL" id="NEY71474.1"/>
    </source>
</evidence>
<comment type="caution">
    <text evidence="2">The sequence shown here is derived from an EMBL/GenBank/DDBJ whole genome shotgun (WGS) entry which is preliminary data.</text>
</comment>